<keyword evidence="1" id="KW-1003">Cell membrane</keyword>
<evidence type="ECO:0000313" key="6">
    <source>
        <dbReference type="EMBL" id="RYP88445.1"/>
    </source>
</evidence>
<accession>A0A4Q4ZKM7</accession>
<sequence>MSYRRPVPLWWWLHKRTYFVFVMRELSSIFIAWLVLYLLLFVRAVGRGEAAYQDFLDDAASPWLVTLNVIAFAFIVLHTITWFSLTPQAMVVRVRGHRVPGIAIIAGQYAALAAVTAFVAWLVLS</sequence>
<evidence type="ECO:0000256" key="2">
    <source>
        <dbReference type="ARBA" id="ARBA00022692"/>
    </source>
</evidence>
<evidence type="ECO:0000256" key="3">
    <source>
        <dbReference type="ARBA" id="ARBA00022989"/>
    </source>
</evidence>
<dbReference type="InterPro" id="IPR034804">
    <property type="entry name" value="SQR/QFR_C/D"/>
</dbReference>
<dbReference type="InterPro" id="IPR003510">
    <property type="entry name" value="Fumarate_red_C"/>
</dbReference>
<dbReference type="Pfam" id="PF02300">
    <property type="entry name" value="Fumarate_red_C"/>
    <property type="match status" value="1"/>
</dbReference>
<keyword evidence="7" id="KW-1185">Reference proteome</keyword>
<dbReference type="EMBL" id="SDKM01000003">
    <property type="protein sequence ID" value="RYP88445.1"/>
    <property type="molecule type" value="Genomic_DNA"/>
</dbReference>
<comment type="caution">
    <text evidence="6">The sequence shown here is derived from an EMBL/GenBank/DDBJ whole genome shotgun (WGS) entry which is preliminary data.</text>
</comment>
<dbReference type="PIRSF" id="PIRSF000180">
    <property type="entry name" value="FrdC"/>
    <property type="match status" value="1"/>
</dbReference>
<dbReference type="SUPFAM" id="SSF81343">
    <property type="entry name" value="Fumarate reductase respiratory complex transmembrane subunits"/>
    <property type="match status" value="1"/>
</dbReference>
<evidence type="ECO:0000256" key="4">
    <source>
        <dbReference type="ARBA" id="ARBA00023136"/>
    </source>
</evidence>
<dbReference type="Gene3D" id="1.20.1300.10">
    <property type="entry name" value="Fumarate reductase/succinate dehydrogenase, transmembrane subunit"/>
    <property type="match status" value="1"/>
</dbReference>
<evidence type="ECO:0000256" key="5">
    <source>
        <dbReference type="SAM" id="Phobius"/>
    </source>
</evidence>
<dbReference type="AlphaFoldDB" id="A0A4Q4ZKM7"/>
<dbReference type="OrthoDB" id="8909678at2"/>
<name>A0A4Q4ZKM7_9ACTN</name>
<reference evidence="6 7" key="1">
    <citation type="submission" date="2019-01" db="EMBL/GenBank/DDBJ databases">
        <title>Nocardioides guangzhouensis sp. nov., an actinobacterium isolated from soil.</title>
        <authorList>
            <person name="Fu Y."/>
            <person name="Cai Y."/>
            <person name="Lin Z."/>
            <person name="Chen P."/>
        </authorList>
    </citation>
    <scope>NUCLEOTIDE SEQUENCE [LARGE SCALE GENOMIC DNA]</scope>
    <source>
        <strain evidence="6 7">130</strain>
    </source>
</reference>
<keyword evidence="2 5" id="KW-0812">Transmembrane</keyword>
<feature type="transmembrane region" description="Helical" evidence="5">
    <location>
        <begin position="103"/>
        <end position="124"/>
    </location>
</feature>
<dbReference type="GO" id="GO:0016020">
    <property type="term" value="C:membrane"/>
    <property type="evidence" value="ECO:0007669"/>
    <property type="project" value="InterPro"/>
</dbReference>
<feature type="transmembrane region" description="Helical" evidence="5">
    <location>
        <begin position="62"/>
        <end position="83"/>
    </location>
</feature>
<protein>
    <submittedName>
        <fullName evidence="6">Fumarate reductase subunit C</fullName>
    </submittedName>
</protein>
<dbReference type="Proteomes" id="UP000295198">
    <property type="component" value="Unassembled WGS sequence"/>
</dbReference>
<organism evidence="6 7">
    <name type="scientific">Nocardioides guangzhouensis</name>
    <dbReference type="NCBI Taxonomy" id="2497878"/>
    <lineage>
        <taxon>Bacteria</taxon>
        <taxon>Bacillati</taxon>
        <taxon>Actinomycetota</taxon>
        <taxon>Actinomycetes</taxon>
        <taxon>Propionibacteriales</taxon>
        <taxon>Nocardioidaceae</taxon>
        <taxon>Nocardioides</taxon>
    </lineage>
</organism>
<keyword evidence="4 5" id="KW-0472">Membrane</keyword>
<proteinExistence type="predicted"/>
<feature type="transmembrane region" description="Helical" evidence="5">
    <location>
        <begin position="21"/>
        <end position="42"/>
    </location>
</feature>
<gene>
    <name evidence="6" type="ORF">EKO23_02920</name>
</gene>
<evidence type="ECO:0000256" key="1">
    <source>
        <dbReference type="ARBA" id="ARBA00022475"/>
    </source>
</evidence>
<evidence type="ECO:0000313" key="7">
    <source>
        <dbReference type="Proteomes" id="UP000295198"/>
    </source>
</evidence>
<keyword evidence="3 5" id="KW-1133">Transmembrane helix</keyword>